<keyword evidence="3" id="KW-0472">Membrane</keyword>
<feature type="compositionally biased region" description="Basic and acidic residues" evidence="2">
    <location>
        <begin position="665"/>
        <end position="685"/>
    </location>
</feature>
<gene>
    <name evidence="4" type="ORF">SASPL_153455</name>
</gene>
<dbReference type="Proteomes" id="UP000298416">
    <property type="component" value="Unassembled WGS sequence"/>
</dbReference>
<dbReference type="EMBL" id="PNBA02000021">
    <property type="protein sequence ID" value="KAG6388253.1"/>
    <property type="molecule type" value="Genomic_DNA"/>
</dbReference>
<protein>
    <submittedName>
        <fullName evidence="4">Uncharacterized protein</fullName>
    </submittedName>
</protein>
<comment type="caution">
    <text evidence="4">The sequence shown here is derived from an EMBL/GenBank/DDBJ whole genome shotgun (WGS) entry which is preliminary data.</text>
</comment>
<evidence type="ECO:0000313" key="5">
    <source>
        <dbReference type="Proteomes" id="UP000298416"/>
    </source>
</evidence>
<proteinExistence type="predicted"/>
<feature type="compositionally biased region" description="Basic and acidic residues" evidence="2">
    <location>
        <begin position="519"/>
        <end position="546"/>
    </location>
</feature>
<dbReference type="PANTHER" id="PTHR31071">
    <property type="entry name" value="GB|AAF24581.1"/>
    <property type="match status" value="1"/>
</dbReference>
<feature type="region of interest" description="Disordered" evidence="2">
    <location>
        <begin position="519"/>
        <end position="611"/>
    </location>
</feature>
<reference evidence="4" key="2">
    <citation type="submission" date="2020-08" db="EMBL/GenBank/DDBJ databases">
        <title>Plant Genome Project.</title>
        <authorList>
            <person name="Zhang R.-G."/>
        </authorList>
    </citation>
    <scope>NUCLEOTIDE SEQUENCE</scope>
    <source>
        <strain evidence="4">Huo1</strain>
        <tissue evidence="4">Leaf</tissue>
    </source>
</reference>
<keyword evidence="5" id="KW-1185">Reference proteome</keyword>
<dbReference type="AlphaFoldDB" id="A0A8X8W514"/>
<feature type="compositionally biased region" description="Polar residues" evidence="2">
    <location>
        <begin position="627"/>
        <end position="643"/>
    </location>
</feature>
<keyword evidence="1" id="KW-0175">Coiled coil</keyword>
<evidence type="ECO:0000256" key="2">
    <source>
        <dbReference type="SAM" id="MobiDB-lite"/>
    </source>
</evidence>
<sequence>MKSGEEPGNLGEKLRRVGKRGGHTTPVASFWRLEQQQEEATAPFFTKQLQDIRGNPCQIPFLSARKLAATLWDLDQMHHAPLPRLRRLNHEEKSGLDPDPEPDLPESSSSLRRHIAATLMQHHRSAERNNRALQPVSPASYGSSMEVTQFPLPSLNSESCPLRPHGYSAYALPPAISHIVSLLDRLNRLCHLVRVVILCDAFIFLKIILLLLFTFLSSASILQIAPYNPAVTPTSSIEFKGRAGETSYGLRTSTELLKVLNRIWSLEEQHVSNMSLVKALKKELDHARSHIKALVREQQADRREMDELMVQIAEEKVARKSKEQDRMSATIQSLREELEDERKLRKRSESLHRKLAREVYDVKTTLAKLSKEVESERRSHDLMEDLCDEFALGIRGYERELRALRKVSDKDWTERADHDQLILHLSETWLDERMQKKLEGVGRKKYVVDKLSSEIEAFVQAKSLHNANGSQVVKDPTLRRSSLESIPLNMAVSAPQDEDDSGGSDSNCFELERMKMSTLKSHENEYHRNEEGETTKTKQDKKKNASSERVSPSALQVKYEEQIAQAAAHGESSNQIEDDAERAVDGPGETSSITQKPENGEVAKESGGMNSNQMIENLIRNHYMMSENGTKQPSHSVWRSQPSPVRHWSEKLPSPDQNASAESSVKLHPDLKENTLKAKLFEARTRGQRSRSRLKASIFPSRKE</sequence>
<dbReference type="InterPro" id="IPR043424">
    <property type="entry name" value="BLT-like"/>
</dbReference>
<organism evidence="4">
    <name type="scientific">Salvia splendens</name>
    <name type="common">Scarlet sage</name>
    <dbReference type="NCBI Taxonomy" id="180675"/>
    <lineage>
        <taxon>Eukaryota</taxon>
        <taxon>Viridiplantae</taxon>
        <taxon>Streptophyta</taxon>
        <taxon>Embryophyta</taxon>
        <taxon>Tracheophyta</taxon>
        <taxon>Spermatophyta</taxon>
        <taxon>Magnoliopsida</taxon>
        <taxon>eudicotyledons</taxon>
        <taxon>Gunneridae</taxon>
        <taxon>Pentapetalae</taxon>
        <taxon>asterids</taxon>
        <taxon>lamiids</taxon>
        <taxon>Lamiales</taxon>
        <taxon>Lamiaceae</taxon>
        <taxon>Nepetoideae</taxon>
        <taxon>Mentheae</taxon>
        <taxon>Salviinae</taxon>
        <taxon>Salvia</taxon>
        <taxon>Salvia subgen. Calosphace</taxon>
        <taxon>core Calosphace</taxon>
    </lineage>
</organism>
<evidence type="ECO:0000256" key="1">
    <source>
        <dbReference type="SAM" id="Coils"/>
    </source>
</evidence>
<reference evidence="4" key="1">
    <citation type="submission" date="2018-01" db="EMBL/GenBank/DDBJ databases">
        <authorList>
            <person name="Mao J.F."/>
        </authorList>
    </citation>
    <scope>NUCLEOTIDE SEQUENCE</scope>
    <source>
        <strain evidence="4">Huo1</strain>
        <tissue evidence="4">Leaf</tissue>
    </source>
</reference>
<dbReference type="PANTHER" id="PTHR31071:SF9">
    <property type="entry name" value="INTRACELLULAR PROTEIN TRANSPORT PROTEIN USO1-RELATED"/>
    <property type="match status" value="1"/>
</dbReference>
<keyword evidence="3" id="KW-1133">Transmembrane helix</keyword>
<evidence type="ECO:0000313" key="4">
    <source>
        <dbReference type="EMBL" id="KAG6388253.1"/>
    </source>
</evidence>
<accession>A0A8X8W514</accession>
<feature type="coiled-coil region" evidence="1">
    <location>
        <begin position="277"/>
        <end position="351"/>
    </location>
</feature>
<name>A0A8X8W514_SALSN</name>
<evidence type="ECO:0000256" key="3">
    <source>
        <dbReference type="SAM" id="Phobius"/>
    </source>
</evidence>
<keyword evidence="3" id="KW-0812">Transmembrane</keyword>
<feature type="region of interest" description="Disordered" evidence="2">
    <location>
        <begin position="1"/>
        <end position="23"/>
    </location>
</feature>
<feature type="region of interest" description="Disordered" evidence="2">
    <location>
        <begin position="627"/>
        <end position="704"/>
    </location>
</feature>
<feature type="transmembrane region" description="Helical" evidence="3">
    <location>
        <begin position="195"/>
        <end position="216"/>
    </location>
</feature>